<dbReference type="AlphaFoldDB" id="A0A0D1YCN5"/>
<evidence type="ECO:0000313" key="2">
    <source>
        <dbReference type="EMBL" id="KIW12696.1"/>
    </source>
</evidence>
<dbReference type="OrthoDB" id="1393670at2759"/>
<evidence type="ECO:0000313" key="3">
    <source>
        <dbReference type="Proteomes" id="UP000053328"/>
    </source>
</evidence>
<dbReference type="InterPro" id="IPR029058">
    <property type="entry name" value="AB_hydrolase_fold"/>
</dbReference>
<dbReference type="Gene3D" id="3.40.50.1820">
    <property type="entry name" value="alpha/beta hydrolase"/>
    <property type="match status" value="1"/>
</dbReference>
<dbReference type="InterPro" id="IPR002925">
    <property type="entry name" value="Dienelactn_hydro"/>
</dbReference>
<dbReference type="GO" id="GO:0016787">
    <property type="term" value="F:hydrolase activity"/>
    <property type="evidence" value="ECO:0007669"/>
    <property type="project" value="InterPro"/>
</dbReference>
<dbReference type="VEuPathDB" id="FungiDB:PV08_09974"/>
<dbReference type="GeneID" id="27337057"/>
<keyword evidence="3" id="KW-1185">Reference proteome</keyword>
<dbReference type="Pfam" id="PF01738">
    <property type="entry name" value="DLH"/>
    <property type="match status" value="1"/>
</dbReference>
<dbReference type="HOGENOM" id="CLU_054590_2_1_1"/>
<dbReference type="RefSeq" id="XP_016232912.1">
    <property type="nucleotide sequence ID" value="XM_016384289.1"/>
</dbReference>
<gene>
    <name evidence="2" type="ORF">PV08_09974</name>
</gene>
<organism evidence="2 3">
    <name type="scientific">Exophiala spinifera</name>
    <dbReference type="NCBI Taxonomy" id="91928"/>
    <lineage>
        <taxon>Eukaryota</taxon>
        <taxon>Fungi</taxon>
        <taxon>Dikarya</taxon>
        <taxon>Ascomycota</taxon>
        <taxon>Pezizomycotina</taxon>
        <taxon>Eurotiomycetes</taxon>
        <taxon>Chaetothyriomycetidae</taxon>
        <taxon>Chaetothyriales</taxon>
        <taxon>Herpotrichiellaceae</taxon>
        <taxon>Exophiala</taxon>
    </lineage>
</organism>
<evidence type="ECO:0000259" key="1">
    <source>
        <dbReference type="Pfam" id="PF01738"/>
    </source>
</evidence>
<dbReference type="SUPFAM" id="SSF53474">
    <property type="entry name" value="alpha/beta-Hydrolases"/>
    <property type="match status" value="1"/>
</dbReference>
<sequence length="270" mass="29840">MSTAKNCCVVGKPAPDSYVPLGECETIGAIRVYSSNPPVVVPSRGLLLLLPDGFGLARHNFILADRFASQGWRVIVPDYFEGDPLPIQMLRRDHTVSIDEQLWPESDKQKLRDLDFPAWLQRHNHARVSSLLEDLVEGLQKRSEAGVIVGVGYCFGGKHVLRLAKSSLQAAAAFHPSFVEVGDIADIQAPLYVGLAEKDNMVPASLAQDLQAWTATKMGPNVPFTMEIYPGVGHGFAARPDTKDENIRTQYEKAFQRSMDHLNKYIGDQV</sequence>
<dbReference type="STRING" id="91928.A0A0D1YCN5"/>
<accession>A0A0D1YCN5</accession>
<dbReference type="PANTHER" id="PTHR17630:SF44">
    <property type="entry name" value="PROTEIN AIM2"/>
    <property type="match status" value="1"/>
</dbReference>
<dbReference type="Proteomes" id="UP000053328">
    <property type="component" value="Unassembled WGS sequence"/>
</dbReference>
<dbReference type="PANTHER" id="PTHR17630">
    <property type="entry name" value="DIENELACTONE HYDROLASE"/>
    <property type="match status" value="1"/>
</dbReference>
<proteinExistence type="predicted"/>
<name>A0A0D1YCN5_9EURO</name>
<feature type="domain" description="Dienelactone hydrolase" evidence="1">
    <location>
        <begin position="47"/>
        <end position="265"/>
    </location>
</feature>
<dbReference type="EMBL" id="KN847498">
    <property type="protein sequence ID" value="KIW12696.1"/>
    <property type="molecule type" value="Genomic_DNA"/>
</dbReference>
<reference evidence="2 3" key="1">
    <citation type="submission" date="2015-01" db="EMBL/GenBank/DDBJ databases">
        <title>The Genome Sequence of Exophiala spinifera CBS89968.</title>
        <authorList>
            <consortium name="The Broad Institute Genomics Platform"/>
            <person name="Cuomo C."/>
            <person name="de Hoog S."/>
            <person name="Gorbushina A."/>
            <person name="Stielow B."/>
            <person name="Teixiera M."/>
            <person name="Abouelleil A."/>
            <person name="Chapman S.B."/>
            <person name="Priest M."/>
            <person name="Young S.K."/>
            <person name="Wortman J."/>
            <person name="Nusbaum C."/>
            <person name="Birren B."/>
        </authorList>
    </citation>
    <scope>NUCLEOTIDE SEQUENCE [LARGE SCALE GENOMIC DNA]</scope>
    <source>
        <strain evidence="2 3">CBS 89968</strain>
    </source>
</reference>
<protein>
    <recommendedName>
        <fullName evidence="1">Dienelactone hydrolase domain-containing protein</fullName>
    </recommendedName>
</protein>